<dbReference type="InterPro" id="IPR011527">
    <property type="entry name" value="ABC1_TM_dom"/>
</dbReference>
<evidence type="ECO:0000256" key="3">
    <source>
        <dbReference type="ARBA" id="ARBA00022448"/>
    </source>
</evidence>
<evidence type="ECO:0000259" key="10">
    <source>
        <dbReference type="PROSITE" id="PS50893"/>
    </source>
</evidence>
<dbReference type="GO" id="GO:0016887">
    <property type="term" value="F:ATP hydrolysis activity"/>
    <property type="evidence" value="ECO:0007669"/>
    <property type="project" value="InterPro"/>
</dbReference>
<dbReference type="GO" id="GO:0005524">
    <property type="term" value="F:ATP binding"/>
    <property type="evidence" value="ECO:0007669"/>
    <property type="project" value="UniProtKB-KW"/>
</dbReference>
<dbReference type="GO" id="GO:0140359">
    <property type="term" value="F:ABC-type transporter activity"/>
    <property type="evidence" value="ECO:0007669"/>
    <property type="project" value="InterPro"/>
</dbReference>
<dbReference type="KEGG" id="bbo:BBOV_III006450"/>
<comment type="similarity">
    <text evidence="2">Belongs to the ABC transporter superfamily. ABCC family. Conjugate transporter (TC 3.A.1.208) subfamily.</text>
</comment>
<dbReference type="GO" id="GO:0016020">
    <property type="term" value="C:membrane"/>
    <property type="evidence" value="ECO:0007669"/>
    <property type="project" value="UniProtKB-SubCell"/>
</dbReference>
<keyword evidence="3" id="KW-0813">Transport</keyword>
<dbReference type="SUPFAM" id="SSF90123">
    <property type="entry name" value="ABC transporter transmembrane region"/>
    <property type="match status" value="2"/>
</dbReference>
<reference evidence="13" key="3">
    <citation type="journal article" date="2021" name="Int. J. Parasitol.">
        <title>Comparative analysis of gene expression between Babesia bovis blood stages and kinetes allowed by improved genome annotation.</title>
        <authorList>
            <person name="Ueti M.W."/>
            <person name="Johnson W.C."/>
            <person name="Kappmeyer L.S."/>
            <person name="Herndon D.R."/>
            <person name="Mousel M.R."/>
            <person name="Reif K.E."/>
            <person name="Taus N.S."/>
            <person name="Ifeonu O.O."/>
            <person name="Silva J.C."/>
            <person name="Suarez C.E."/>
            <person name="Brayton K.A."/>
        </authorList>
    </citation>
    <scope>NUCLEOTIDE SEQUENCE [LARGE SCALE GENOMIC DNA]</scope>
</reference>
<dbReference type="Gene3D" id="1.20.1560.10">
    <property type="entry name" value="ABC transporter type 1, transmembrane domain"/>
    <property type="match status" value="2"/>
</dbReference>
<evidence type="ECO:0000256" key="2">
    <source>
        <dbReference type="ARBA" id="ARBA00009726"/>
    </source>
</evidence>
<evidence type="ECO:0000313" key="12">
    <source>
        <dbReference type="EMBL" id="EDO08206.1"/>
    </source>
</evidence>
<dbReference type="PROSITE" id="PS00211">
    <property type="entry name" value="ABC_TRANSPORTER_1"/>
    <property type="match status" value="1"/>
</dbReference>
<dbReference type="SMART" id="SM00382">
    <property type="entry name" value="AAA"/>
    <property type="match status" value="2"/>
</dbReference>
<keyword evidence="5" id="KW-0547">Nucleotide-binding</keyword>
<keyword evidence="6" id="KW-0067">ATP-binding</keyword>
<evidence type="ECO:0000256" key="8">
    <source>
        <dbReference type="ARBA" id="ARBA00023136"/>
    </source>
</evidence>
<reference evidence="12 13" key="1">
    <citation type="journal article" date="2007" name="PLoS Pathog.">
        <title>Genome sequence of Babesia bovis and comparative analysis of apicomplexan hemoprotozoa.</title>
        <authorList>
            <person name="Brayton K.A."/>
            <person name="Lau A.O.T."/>
            <person name="Herndon D.R."/>
            <person name="Hannick L."/>
            <person name="Kappmeyer L.S."/>
            <person name="Berens S.J."/>
            <person name="Bidwell S.L."/>
            <person name="Brown W.C."/>
            <person name="Crabtree J."/>
            <person name="Fadrosh D."/>
            <person name="Feldblum T."/>
            <person name="Forberger H.A."/>
            <person name="Haas B.J."/>
            <person name="Howell J.M."/>
            <person name="Khouri H."/>
            <person name="Koo H."/>
            <person name="Mann D.J."/>
            <person name="Norimine J."/>
            <person name="Paulsen I.T."/>
            <person name="Radune D."/>
            <person name="Ren Q."/>
            <person name="Smith R.K. Jr."/>
            <person name="Suarez C.E."/>
            <person name="White O."/>
            <person name="Wortman J.R."/>
            <person name="Knowles D.P. Jr."/>
            <person name="McElwain T.F."/>
            <person name="Nene V.M."/>
        </authorList>
    </citation>
    <scope>NUCLEOTIDE SEQUENCE [LARGE SCALE GENOMIC DNA]</scope>
    <source>
        <strain evidence="12">T2Bo</strain>
    </source>
</reference>
<dbReference type="PANTHER" id="PTHR24223:SF456">
    <property type="entry name" value="MULTIDRUG RESISTANCE-ASSOCIATED PROTEIN LETHAL(2)03659"/>
    <property type="match status" value="1"/>
</dbReference>
<feature type="transmembrane region" description="Helical" evidence="9">
    <location>
        <begin position="298"/>
        <end position="320"/>
    </location>
</feature>
<dbReference type="InParanoid" id="A7ANS2"/>
<keyword evidence="7 9" id="KW-1133">Transmembrane helix</keyword>
<organism evidence="12 13">
    <name type="scientific">Babesia bovis</name>
    <dbReference type="NCBI Taxonomy" id="5865"/>
    <lineage>
        <taxon>Eukaryota</taxon>
        <taxon>Sar</taxon>
        <taxon>Alveolata</taxon>
        <taxon>Apicomplexa</taxon>
        <taxon>Aconoidasida</taxon>
        <taxon>Piroplasmida</taxon>
        <taxon>Babesiidae</taxon>
        <taxon>Babesia</taxon>
    </lineage>
</organism>
<reference evidence="13" key="2">
    <citation type="journal article" date="2020" name="Data Brief">
        <title>Transcriptome dataset of Babesia bovis life stages within vertebrate and invertebrate hosts.</title>
        <authorList>
            <person name="Ueti M.W."/>
            <person name="Johnson W.C."/>
            <person name="Kappmeyer L.S."/>
            <person name="Herndon D.R."/>
            <person name="Mousel M.R."/>
            <person name="Reif K.E."/>
            <person name="Taus N.S."/>
            <person name="Ifeonu O.O."/>
            <person name="Silva J.C."/>
            <person name="Suarez C.E."/>
            <person name="Brayton K.A."/>
        </authorList>
    </citation>
    <scope>NUCLEOTIDE SEQUENCE [LARGE SCALE GENOMIC DNA]</scope>
</reference>
<dbReference type="SUPFAM" id="SSF52540">
    <property type="entry name" value="P-loop containing nucleoside triphosphate hydrolases"/>
    <property type="match status" value="2"/>
</dbReference>
<evidence type="ECO:0000256" key="7">
    <source>
        <dbReference type="ARBA" id="ARBA00022989"/>
    </source>
</evidence>
<evidence type="ECO:0000256" key="5">
    <source>
        <dbReference type="ARBA" id="ARBA00022741"/>
    </source>
</evidence>
<feature type="transmembrane region" description="Helical" evidence="9">
    <location>
        <begin position="827"/>
        <end position="846"/>
    </location>
</feature>
<name>A7ANS2_BABBO</name>
<feature type="domain" description="ABC transporter" evidence="10">
    <location>
        <begin position="496"/>
        <end position="729"/>
    </location>
</feature>
<feature type="transmembrane region" description="Helical" evidence="9">
    <location>
        <begin position="1060"/>
        <end position="1090"/>
    </location>
</feature>
<evidence type="ECO:0000256" key="1">
    <source>
        <dbReference type="ARBA" id="ARBA00004141"/>
    </source>
</evidence>
<dbReference type="RefSeq" id="XP_001611774.1">
    <property type="nucleotide sequence ID" value="XM_001611724.1"/>
</dbReference>
<dbReference type="FunCoup" id="A7ANS2">
    <property type="interactions" value="2"/>
</dbReference>
<evidence type="ECO:0000259" key="11">
    <source>
        <dbReference type="PROSITE" id="PS50929"/>
    </source>
</evidence>
<evidence type="ECO:0000313" key="13">
    <source>
        <dbReference type="Proteomes" id="UP000002173"/>
    </source>
</evidence>
<dbReference type="InterPro" id="IPR017871">
    <property type="entry name" value="ABC_transporter-like_CS"/>
</dbReference>
<sequence>MIFKRWSRKGDTPGTFRKLYYYDDLHPLRYLCMSWVYGWVDYIAKGKCDLESLHPLPKADRLSEWQQTFSKYISDGVLQLELTESRASESTSKGQKNSCNHTIFLRAMVLTFWRRGLLTLLGSVCVSIISMTTAILLKYLFDILSSDSEMHTRSLGKIAAIVMVVVLVESLHSTLDQHVQLYVSRLQICMEASIAITLFQHGLCYRRNYSLTLKSRDNMESCNRVLHYNDGFENKCSRNSLSCPAQRHQNRELPPSMYTHMVLDATAITLAVDSVISLVKFLCSFISGVAFVKAVMDFPILLPTITIVIAVVSMIFIELINGSLRNYSLESVDSRIAVSSDVLGNLELCTAMGVDDVCYRSIEYSRQDELSVLRISLFLRFLSRSVERSVGIVLFWVFVFVFNREVTRVEPGGALKFQLSELISLIFIITNIVVSCKHLPRAFRQFIESATSYGRVESFLRNCSPNFYLDISLDENDTERVGQQTVPSEMSADTLVYFKDVSFSYYSTRKQLLDEASPNTMPLLKSLNFILKRKDICIITGNQGSGKTSFIKSILGEMTLVSGSMAVAPLSTGMPIFYSSQDIWLPRGTIRSVITFGYTFDEEVYNQVLRSVELESDIQSWPDGDSRVISEQGYSLSGGQRVRVGLARALYAYMIFSKANEQLENRCCFLMCLDEPLEGLDMVVCQTIIYRLFNRIDGLLVRDDVAVVMSISNMSLDIGMLRDSPKSLVKMGIYVIEDNQLRELEAIGYERNPVENKTNSISDLPKETNAYHSFNRMSQRLSCGTLLSLKMNDPVSPNDLGNMDDAQSNSQECDNTTFSYTWSAYRVYLNAVSHLLFTVLMIFLGLSNVMVNLKLLVTARWVDGMRRVKSSESIAALMSHHQIHYFWITLLTLSSLVCFVILIFSVVTTSLKGSRCIHTFAIKSIFQRTFGEFEFKERIGSLMTFLTSDIHIIDEMIASYLYESTFSLLAFLIKLASLFYIVPVAVPVPLVTFLVLYFCVHRKVLRSAKILQRLMLDANSNVNSVYNEVISGSSIYRSFCKERMWLNDVRLRSEEYYRTLFLKAAYTTWVSLITRLSVSVMIAIFIAIPILRSYLGHTELNVAHLGVGMSMCLGFGHSLQWLIINYAHLEKYMCSVRRFEDFFLKEGVSLKQKFESMDESIISGSRSPDSSNIRQIGNEIGAGHSNGIQYSEIDKSDPSVTLEINEIQNVIYDDAEVMEQLLHRRRMEYRLFQFRRYTSVYGWFLYKPRIDMLDASPYLSPNTTLELRGVAVVADSSDDSINKVYRLKPISSGAVKGDVIGIIGRTGAGKSTLLSVIQNVVPGRLGSVMLNGHDINMIPRRILRHLIGVLPQLPYIFKGWTLRRFVDPRMMYCDDEIMDSIERCGLTDLVNVFSRSEILDTVLISDNITARRRLFLAAPLGPLTSNPCEQCTCIILNPESSNDRQVLLSSSQQRQLMFARLVLYRNTFRILLIDEPPWTNNGALDIEDMPSAIASEQSINSLVRRYFSHCITFIVAHDRHALQCCSRLWYVQDGHVSEDKSVEELLNEHFTDTPNM</sequence>
<dbReference type="InterPro" id="IPR050173">
    <property type="entry name" value="ABC_transporter_C-like"/>
</dbReference>
<dbReference type="GeneID" id="5480025"/>
<proteinExistence type="inferred from homology"/>
<dbReference type="OMA" id="HINTDCE"/>
<accession>A7ANS2</accession>
<evidence type="ECO:0000256" key="9">
    <source>
        <dbReference type="SAM" id="Phobius"/>
    </source>
</evidence>
<evidence type="ECO:0000256" key="4">
    <source>
        <dbReference type="ARBA" id="ARBA00022692"/>
    </source>
</evidence>
<evidence type="ECO:0000256" key="6">
    <source>
        <dbReference type="ARBA" id="ARBA00022840"/>
    </source>
</evidence>
<feature type="domain" description="ABC transporter" evidence="10">
    <location>
        <begin position="1265"/>
        <end position="1556"/>
    </location>
</feature>
<comment type="caution">
    <text evidence="12">The sequence shown here is derived from an EMBL/GenBank/DDBJ whole genome shotgun (WGS) entry which is preliminary data.</text>
</comment>
<dbReference type="Gene3D" id="3.40.50.300">
    <property type="entry name" value="P-loop containing nucleotide triphosphate hydrolases"/>
    <property type="match status" value="2"/>
</dbReference>
<dbReference type="Proteomes" id="UP000002173">
    <property type="component" value="Unassembled WGS sequence"/>
</dbReference>
<dbReference type="InterPro" id="IPR003593">
    <property type="entry name" value="AAA+_ATPase"/>
</dbReference>
<dbReference type="STRING" id="5865.A7ANS2"/>
<keyword evidence="4 9" id="KW-0812">Transmembrane</keyword>
<dbReference type="eggNOG" id="KOG0054">
    <property type="taxonomic scope" value="Eukaryota"/>
</dbReference>
<dbReference type="InterPro" id="IPR003439">
    <property type="entry name" value="ABC_transporter-like_ATP-bd"/>
</dbReference>
<dbReference type="InterPro" id="IPR036640">
    <property type="entry name" value="ABC1_TM_sf"/>
</dbReference>
<gene>
    <name evidence="12" type="ORF">BBOV_III006450</name>
</gene>
<feature type="transmembrane region" description="Helical" evidence="9">
    <location>
        <begin position="116"/>
        <end position="137"/>
    </location>
</feature>
<dbReference type="InterPro" id="IPR027417">
    <property type="entry name" value="P-loop_NTPase"/>
</dbReference>
<dbReference type="EMBL" id="AAXT01000001">
    <property type="protein sequence ID" value="EDO08206.1"/>
    <property type="molecule type" value="Genomic_DNA"/>
</dbReference>
<keyword evidence="8 9" id="KW-0472">Membrane</keyword>
<dbReference type="Pfam" id="PF00664">
    <property type="entry name" value="ABC_membrane"/>
    <property type="match status" value="1"/>
</dbReference>
<feature type="transmembrane region" description="Helical" evidence="9">
    <location>
        <begin position="988"/>
        <end position="1005"/>
    </location>
</feature>
<protein>
    <submittedName>
        <fullName evidence="12">ABC transporter family protein</fullName>
    </submittedName>
</protein>
<feature type="transmembrane region" description="Helical" evidence="9">
    <location>
        <begin position="267"/>
        <end position="292"/>
    </location>
</feature>
<comment type="subcellular location">
    <subcellularLocation>
        <location evidence="1">Membrane</location>
        <topology evidence="1">Multi-pass membrane protein</topology>
    </subcellularLocation>
</comment>
<dbReference type="PROSITE" id="PS50893">
    <property type="entry name" value="ABC_TRANSPORTER_2"/>
    <property type="match status" value="2"/>
</dbReference>
<dbReference type="PANTHER" id="PTHR24223">
    <property type="entry name" value="ATP-BINDING CASSETTE SUB-FAMILY C"/>
    <property type="match status" value="1"/>
</dbReference>
<dbReference type="PROSITE" id="PS50929">
    <property type="entry name" value="ABC_TM1F"/>
    <property type="match status" value="1"/>
</dbReference>
<feature type="transmembrane region" description="Helical" evidence="9">
    <location>
        <begin position="885"/>
        <end position="907"/>
    </location>
</feature>
<feature type="domain" description="ABC transmembrane type-1" evidence="11">
    <location>
        <begin position="886"/>
        <end position="1131"/>
    </location>
</feature>
<dbReference type="VEuPathDB" id="PiroplasmaDB:BBOV_III006450"/>
<keyword evidence="13" id="KW-1185">Reference proteome</keyword>
<dbReference type="Pfam" id="PF00005">
    <property type="entry name" value="ABC_tran"/>
    <property type="match status" value="2"/>
</dbReference>